<name>A0ABD6D9D5_9EURY</name>
<dbReference type="RefSeq" id="WP_256396833.1">
    <property type="nucleotide sequence ID" value="NZ_JANHDJ010000005.1"/>
</dbReference>
<evidence type="ECO:0000313" key="2">
    <source>
        <dbReference type="EMBL" id="MFD1641566.1"/>
    </source>
</evidence>
<dbReference type="AlphaFoldDB" id="A0ABD6D9D5"/>
<dbReference type="Proteomes" id="UP001597052">
    <property type="component" value="Unassembled WGS sequence"/>
</dbReference>
<proteinExistence type="predicted"/>
<feature type="transmembrane region" description="Helical" evidence="1">
    <location>
        <begin position="93"/>
        <end position="111"/>
    </location>
</feature>
<keyword evidence="1" id="KW-0472">Membrane</keyword>
<sequence length="114" mass="12266">MSESTGTDYWGVLLRAGVGFLVAVSLAASVRLLSTNGLSPAVVGEIGVTLYVSGLVIYGLFWGSMESQRFRVALYFGVVLWGGERFLSGNESVFTVVLLLGGMGMVIRELYFTE</sequence>
<feature type="transmembrane region" description="Helical" evidence="1">
    <location>
        <begin position="70"/>
        <end position="87"/>
    </location>
</feature>
<keyword evidence="3" id="KW-1185">Reference proteome</keyword>
<reference evidence="2 3" key="1">
    <citation type="journal article" date="2019" name="Int. J. Syst. Evol. Microbiol.">
        <title>The Global Catalogue of Microorganisms (GCM) 10K type strain sequencing project: providing services to taxonomists for standard genome sequencing and annotation.</title>
        <authorList>
            <consortium name="The Broad Institute Genomics Platform"/>
            <consortium name="The Broad Institute Genome Sequencing Center for Infectious Disease"/>
            <person name="Wu L."/>
            <person name="Ma J."/>
        </authorList>
    </citation>
    <scope>NUCLEOTIDE SEQUENCE [LARGE SCALE GENOMIC DNA]</scope>
    <source>
        <strain evidence="2 3">CGMCC 1.10593</strain>
    </source>
</reference>
<organism evidence="2 3">
    <name type="scientific">Halohasta litorea</name>
    <dbReference type="NCBI Taxonomy" id="869891"/>
    <lineage>
        <taxon>Archaea</taxon>
        <taxon>Methanobacteriati</taxon>
        <taxon>Methanobacteriota</taxon>
        <taxon>Stenosarchaea group</taxon>
        <taxon>Halobacteria</taxon>
        <taxon>Halobacteriales</taxon>
        <taxon>Haloferacaceae</taxon>
        <taxon>Halohasta</taxon>
    </lineage>
</organism>
<gene>
    <name evidence="2" type="ORF">ACFSBW_06720</name>
</gene>
<comment type="caution">
    <text evidence="2">The sequence shown here is derived from an EMBL/GenBank/DDBJ whole genome shotgun (WGS) entry which is preliminary data.</text>
</comment>
<feature type="transmembrane region" description="Helical" evidence="1">
    <location>
        <begin position="46"/>
        <end position="63"/>
    </location>
</feature>
<feature type="transmembrane region" description="Helical" evidence="1">
    <location>
        <begin position="12"/>
        <end position="34"/>
    </location>
</feature>
<evidence type="ECO:0000313" key="3">
    <source>
        <dbReference type="Proteomes" id="UP001597052"/>
    </source>
</evidence>
<evidence type="ECO:0000256" key="1">
    <source>
        <dbReference type="SAM" id="Phobius"/>
    </source>
</evidence>
<accession>A0ABD6D9D5</accession>
<keyword evidence="1" id="KW-0812">Transmembrane</keyword>
<protein>
    <submittedName>
        <fullName evidence="2">Uncharacterized protein</fullName>
    </submittedName>
</protein>
<dbReference type="EMBL" id="JBHUDM010000002">
    <property type="protein sequence ID" value="MFD1641566.1"/>
    <property type="molecule type" value="Genomic_DNA"/>
</dbReference>
<keyword evidence="1" id="KW-1133">Transmembrane helix</keyword>